<comment type="caution">
    <text evidence="2">The sequence shown here is derived from an EMBL/GenBank/DDBJ whole genome shotgun (WGS) entry which is preliminary data.</text>
</comment>
<feature type="transmembrane region" description="Helical" evidence="1">
    <location>
        <begin position="45"/>
        <end position="71"/>
    </location>
</feature>
<dbReference type="EMBL" id="JACXZS010000003">
    <property type="protein sequence ID" value="MBD3941138.1"/>
    <property type="molecule type" value="Genomic_DNA"/>
</dbReference>
<feature type="transmembrane region" description="Helical" evidence="1">
    <location>
        <begin position="250"/>
        <end position="271"/>
    </location>
</feature>
<accession>A0ABR8NL60</accession>
<feature type="transmembrane region" description="Helical" evidence="1">
    <location>
        <begin position="137"/>
        <end position="156"/>
    </location>
</feature>
<feature type="transmembrane region" description="Helical" evidence="1">
    <location>
        <begin position="320"/>
        <end position="342"/>
    </location>
</feature>
<keyword evidence="3" id="KW-1185">Reference proteome</keyword>
<gene>
    <name evidence="2" type="ORF">IF188_05420</name>
</gene>
<feature type="transmembrane region" description="Helical" evidence="1">
    <location>
        <begin position="108"/>
        <end position="130"/>
    </location>
</feature>
<protein>
    <submittedName>
        <fullName evidence="2">Uncharacterized protein</fullName>
    </submittedName>
</protein>
<keyword evidence="1" id="KW-0812">Transmembrane</keyword>
<keyword evidence="1" id="KW-0472">Membrane</keyword>
<organism evidence="2 3">
    <name type="scientific">Microbacterium helvum</name>
    <dbReference type="NCBI Taxonomy" id="2773713"/>
    <lineage>
        <taxon>Bacteria</taxon>
        <taxon>Bacillati</taxon>
        <taxon>Actinomycetota</taxon>
        <taxon>Actinomycetes</taxon>
        <taxon>Micrococcales</taxon>
        <taxon>Microbacteriaceae</taxon>
        <taxon>Microbacterium</taxon>
    </lineage>
</organism>
<keyword evidence="1" id="KW-1133">Transmembrane helix</keyword>
<proteinExistence type="predicted"/>
<dbReference type="Proteomes" id="UP000598426">
    <property type="component" value="Unassembled WGS sequence"/>
</dbReference>
<evidence type="ECO:0000313" key="3">
    <source>
        <dbReference type="Proteomes" id="UP000598426"/>
    </source>
</evidence>
<feature type="transmembrane region" description="Helical" evidence="1">
    <location>
        <begin position="211"/>
        <end position="230"/>
    </location>
</feature>
<feature type="transmembrane region" description="Helical" evidence="1">
    <location>
        <begin position="168"/>
        <end position="190"/>
    </location>
</feature>
<feature type="transmembrane region" description="Helical" evidence="1">
    <location>
        <begin position="83"/>
        <end position="102"/>
    </location>
</feature>
<evidence type="ECO:0000313" key="2">
    <source>
        <dbReference type="EMBL" id="MBD3941138.1"/>
    </source>
</evidence>
<name>A0ABR8NL60_9MICO</name>
<feature type="transmembrane region" description="Helical" evidence="1">
    <location>
        <begin position="291"/>
        <end position="314"/>
    </location>
</feature>
<evidence type="ECO:0000256" key="1">
    <source>
        <dbReference type="SAM" id="Phobius"/>
    </source>
</evidence>
<sequence length="378" mass="38820">MNPRTRSVLLVLAAIGGLLVALLGALQLFAPEVVADGLPPSLVAVWLGMPAAGAIAIAAGLAALTVALPALRSRSRAASRRSRTLSTVASLVVALAVAALTPGGTIPVAGYTFVLVVAAGIVASLVLLLIRRPVIGLVVIVVVAAAVVLVSLRLPLGTFAPMVLGRLATSVTFMIVAAAHLVTAAALVAWTVGAPTAGGRCDAWLRRRRRLITVLAALCALPYVALRATWLTPWPLFAPADIADHPDMLMTGLLLGSAMLTGGFLTLSLVLPWADRFPRWLGLIGGRPVPVALAVIPASVVAVLFTAGGVELIVSMAGAFGALEAALIFPFWLWGPLLVAAIRGYALHRAAPFAAPRRDATLGDDRPRAAASTIPDAV</sequence>
<dbReference type="RefSeq" id="WP_191170780.1">
    <property type="nucleotide sequence ID" value="NZ_JACXZS010000003.1"/>
</dbReference>
<reference evidence="2 3" key="1">
    <citation type="submission" date="2020-09" db="EMBL/GenBank/DDBJ databases">
        <title>Isolation and identification of active actinomycetes.</title>
        <authorList>
            <person name="Li X."/>
        </authorList>
    </citation>
    <scope>NUCLEOTIDE SEQUENCE [LARGE SCALE GENOMIC DNA]</scope>
    <source>
        <strain evidence="2 3">NEAU-LLC</strain>
    </source>
</reference>